<reference evidence="8" key="1">
    <citation type="submission" date="2016-10" db="EMBL/GenBank/DDBJ databases">
        <authorList>
            <person name="Varghese N."/>
            <person name="Submissions S."/>
        </authorList>
    </citation>
    <scope>NUCLEOTIDE SEQUENCE [LARGE SCALE GENOMIC DNA]</scope>
    <source>
        <strain evidence="8">DSM 22082</strain>
    </source>
</reference>
<feature type="transmembrane region" description="Helical" evidence="6">
    <location>
        <begin position="479"/>
        <end position="503"/>
    </location>
</feature>
<feature type="transmembrane region" description="Helical" evidence="6">
    <location>
        <begin position="523"/>
        <end position="544"/>
    </location>
</feature>
<feature type="transmembrane region" description="Helical" evidence="6">
    <location>
        <begin position="447"/>
        <end position="467"/>
    </location>
</feature>
<keyword evidence="9" id="KW-1185">Reference proteome</keyword>
<dbReference type="RefSeq" id="WP_231938907.1">
    <property type="nucleotide sequence ID" value="NZ_LT629739.1"/>
</dbReference>
<evidence type="ECO:0000313" key="8">
    <source>
        <dbReference type="EMBL" id="SDT06488.1"/>
    </source>
</evidence>
<dbReference type="PANTHER" id="PTHR43335:SF4">
    <property type="entry name" value="ABC TRANSPORTER, ATP-BINDING PROTEIN"/>
    <property type="match status" value="1"/>
</dbReference>
<dbReference type="SMART" id="SM00382">
    <property type="entry name" value="AAA"/>
    <property type="match status" value="1"/>
</dbReference>
<dbReference type="SUPFAM" id="SSF52540">
    <property type="entry name" value="P-loop containing nucleoside triphosphate hydrolases"/>
    <property type="match status" value="1"/>
</dbReference>
<proteinExistence type="inferred from homology"/>
<feature type="region of interest" description="Disordered" evidence="5">
    <location>
        <begin position="265"/>
        <end position="296"/>
    </location>
</feature>
<evidence type="ECO:0000256" key="1">
    <source>
        <dbReference type="ARBA" id="ARBA00005417"/>
    </source>
</evidence>
<evidence type="ECO:0000313" key="9">
    <source>
        <dbReference type="Proteomes" id="UP000199700"/>
    </source>
</evidence>
<keyword evidence="2" id="KW-0813">Transport</keyword>
<keyword evidence="3" id="KW-0547">Nucleotide-binding</keyword>
<dbReference type="Proteomes" id="UP000199700">
    <property type="component" value="Chromosome"/>
</dbReference>
<sequence length="549" mass="58731">MSAVVTTHHLTKTFTNHTAVDSLDLHVPEGAIYGFLGPNGSGKSTTMKMLLGLTRPTEGKIELFGQPLTPASRTKLLPAIGSMIEAPPGYGHLTGAENLRIVQDMLGLPTAQVKRALTTVRLNAHKDKLVRNYSLGMKQRLGIAMALARDPSLLVLDEPTNGLDPAGIEEIRDLLVDLTGQGITVMVSSHLLDEIDKMASVIGILANGTLIFQGAREELFAHSIPDLIIETPEPAAALDLGITATREPDGLRVLGLDNDQTADFGLPARRCTGPDPSGPPRPAKPRRRLHGPHRTRGPAVTAAIRLEFRKMRRLRTIPVVAALVVAVALISSVWQFSSSTQTTFDDPSQVPWAAFLLTYTLMAAMTSPLLTAVIASRQTDIEHTGAGWTLAATAGYTPGQLCRAKLAALAIILLPATVVQTLLVIGAGLIAGMPVPADFGPWVGYTVWLYLINTAFCALHIWLAAWVENQLISVGIGMLGAFLAVFSLFLPAAVTRVIPWGYYAVITHITQNGDEVAYATPSYAWPVAFLIVAAAAFAAGTGRLNRIER</sequence>
<gene>
    <name evidence="8" type="ORF">SAMN04489751_3656</name>
</gene>
<evidence type="ECO:0000256" key="6">
    <source>
        <dbReference type="SAM" id="Phobius"/>
    </source>
</evidence>
<comment type="similarity">
    <text evidence="1">Belongs to the ABC transporter superfamily.</text>
</comment>
<dbReference type="PANTHER" id="PTHR43335">
    <property type="entry name" value="ABC TRANSPORTER, ATP-BINDING PROTEIN"/>
    <property type="match status" value="1"/>
</dbReference>
<dbReference type="Gene3D" id="3.40.50.300">
    <property type="entry name" value="P-loop containing nucleotide triphosphate hydrolases"/>
    <property type="match status" value="1"/>
</dbReference>
<evidence type="ECO:0000256" key="5">
    <source>
        <dbReference type="SAM" id="MobiDB-lite"/>
    </source>
</evidence>
<feature type="transmembrane region" description="Helical" evidence="6">
    <location>
        <begin position="354"/>
        <end position="375"/>
    </location>
</feature>
<feature type="compositionally biased region" description="Basic residues" evidence="5">
    <location>
        <begin position="283"/>
        <end position="296"/>
    </location>
</feature>
<dbReference type="PROSITE" id="PS00211">
    <property type="entry name" value="ABC_TRANSPORTER_1"/>
    <property type="match status" value="1"/>
</dbReference>
<dbReference type="GO" id="GO:0016887">
    <property type="term" value="F:ATP hydrolysis activity"/>
    <property type="evidence" value="ECO:0007669"/>
    <property type="project" value="InterPro"/>
</dbReference>
<dbReference type="AlphaFoldDB" id="A0A1H1XAY6"/>
<keyword evidence="6" id="KW-0812">Transmembrane</keyword>
<feature type="transmembrane region" description="Helical" evidence="6">
    <location>
        <begin position="314"/>
        <end position="334"/>
    </location>
</feature>
<organism evidence="8 9">
    <name type="scientific">Brevibacterium sandarakinum</name>
    <dbReference type="NCBI Taxonomy" id="629680"/>
    <lineage>
        <taxon>Bacteria</taxon>
        <taxon>Bacillati</taxon>
        <taxon>Actinomycetota</taxon>
        <taxon>Actinomycetes</taxon>
        <taxon>Micrococcales</taxon>
        <taxon>Brevibacteriaceae</taxon>
        <taxon>Brevibacterium</taxon>
    </lineage>
</organism>
<protein>
    <submittedName>
        <fullName evidence="8">ABC-type multidrug transport system, ATPase component</fullName>
    </submittedName>
</protein>
<evidence type="ECO:0000256" key="2">
    <source>
        <dbReference type="ARBA" id="ARBA00022448"/>
    </source>
</evidence>
<dbReference type="CDD" id="cd03268">
    <property type="entry name" value="ABC_BcrA_bacitracin_resist"/>
    <property type="match status" value="1"/>
</dbReference>
<dbReference type="Pfam" id="PF12730">
    <property type="entry name" value="ABC2_membrane_4"/>
    <property type="match status" value="1"/>
</dbReference>
<evidence type="ECO:0000256" key="3">
    <source>
        <dbReference type="ARBA" id="ARBA00022741"/>
    </source>
</evidence>
<dbReference type="PROSITE" id="PS50893">
    <property type="entry name" value="ABC_TRANSPORTER_2"/>
    <property type="match status" value="1"/>
</dbReference>
<dbReference type="GO" id="GO:0005524">
    <property type="term" value="F:ATP binding"/>
    <property type="evidence" value="ECO:0007669"/>
    <property type="project" value="UniProtKB-KW"/>
</dbReference>
<feature type="transmembrane region" description="Helical" evidence="6">
    <location>
        <begin position="406"/>
        <end position="435"/>
    </location>
</feature>
<dbReference type="InterPro" id="IPR003593">
    <property type="entry name" value="AAA+_ATPase"/>
</dbReference>
<dbReference type="STRING" id="629680.SAMN04489751_3656"/>
<accession>A0A1H1XAY6</accession>
<evidence type="ECO:0000259" key="7">
    <source>
        <dbReference type="PROSITE" id="PS50893"/>
    </source>
</evidence>
<evidence type="ECO:0000256" key="4">
    <source>
        <dbReference type="ARBA" id="ARBA00022840"/>
    </source>
</evidence>
<dbReference type="Pfam" id="PF00005">
    <property type="entry name" value="ABC_tran"/>
    <property type="match status" value="1"/>
</dbReference>
<dbReference type="InterPro" id="IPR003439">
    <property type="entry name" value="ABC_transporter-like_ATP-bd"/>
</dbReference>
<dbReference type="EMBL" id="LT629739">
    <property type="protein sequence ID" value="SDT06488.1"/>
    <property type="molecule type" value="Genomic_DNA"/>
</dbReference>
<keyword evidence="6" id="KW-1133">Transmembrane helix</keyword>
<feature type="domain" description="ABC transporter" evidence="7">
    <location>
        <begin position="5"/>
        <end position="232"/>
    </location>
</feature>
<dbReference type="InterPro" id="IPR027417">
    <property type="entry name" value="P-loop_NTPase"/>
</dbReference>
<keyword evidence="4" id="KW-0067">ATP-binding</keyword>
<dbReference type="InterPro" id="IPR017871">
    <property type="entry name" value="ABC_transporter-like_CS"/>
</dbReference>
<keyword evidence="6" id="KW-0472">Membrane</keyword>
<name>A0A1H1XAY6_BRESA</name>